<feature type="compositionally biased region" description="Low complexity" evidence="8">
    <location>
        <begin position="1088"/>
        <end position="1107"/>
    </location>
</feature>
<dbReference type="GO" id="GO:0045202">
    <property type="term" value="C:synapse"/>
    <property type="evidence" value="ECO:0007669"/>
    <property type="project" value="TreeGrafter"/>
</dbReference>
<evidence type="ECO:0000313" key="13">
    <source>
        <dbReference type="EnsemblMetazoa" id="CLYHEMP007009.1"/>
    </source>
</evidence>
<dbReference type="Proteomes" id="UP000594262">
    <property type="component" value="Unplaced"/>
</dbReference>
<evidence type="ECO:0000256" key="2">
    <source>
        <dbReference type="ARBA" id="ARBA00022853"/>
    </source>
</evidence>
<comment type="subcellular location">
    <subcellularLocation>
        <location evidence="1">Nucleus</location>
    </subcellularLocation>
</comment>
<dbReference type="InterPro" id="IPR049898">
    <property type="entry name" value="MARR_BRCT_CHROMO"/>
</dbReference>
<feature type="region of interest" description="Disordered" evidence="8">
    <location>
        <begin position="546"/>
        <end position="569"/>
    </location>
</feature>
<keyword evidence="3" id="KW-0805">Transcription regulation</keyword>
<feature type="compositionally biased region" description="Low complexity" evidence="8">
    <location>
        <begin position="914"/>
        <end position="944"/>
    </location>
</feature>
<evidence type="ECO:0000256" key="8">
    <source>
        <dbReference type="SAM" id="MobiDB-lite"/>
    </source>
</evidence>
<dbReference type="GO" id="GO:0006325">
    <property type="term" value="P:chromatin organization"/>
    <property type="evidence" value="ECO:0007669"/>
    <property type="project" value="UniProtKB-KW"/>
</dbReference>
<feature type="region of interest" description="Disordered" evidence="8">
    <location>
        <begin position="260"/>
        <end position="337"/>
    </location>
</feature>
<feature type="compositionally biased region" description="Pro residues" evidence="8">
    <location>
        <begin position="1057"/>
        <end position="1067"/>
    </location>
</feature>
<feature type="region of interest" description="Disordered" evidence="8">
    <location>
        <begin position="506"/>
        <end position="525"/>
    </location>
</feature>
<evidence type="ECO:0000256" key="1">
    <source>
        <dbReference type="ARBA" id="ARBA00004123"/>
    </source>
</evidence>
<dbReference type="InterPro" id="IPR009057">
    <property type="entry name" value="Homeodomain-like_sf"/>
</dbReference>
<dbReference type="SUPFAM" id="SSF46689">
    <property type="entry name" value="Homeodomain-like"/>
    <property type="match status" value="2"/>
</dbReference>
<keyword evidence="4" id="KW-0804">Transcription</keyword>
<dbReference type="PROSITE" id="PS52032">
    <property type="entry name" value="MARR_BRCT_CHROMO"/>
    <property type="match status" value="1"/>
</dbReference>
<evidence type="ECO:0000259" key="9">
    <source>
        <dbReference type="PROSITE" id="PS50090"/>
    </source>
</evidence>
<dbReference type="InterPro" id="IPR001005">
    <property type="entry name" value="SANT/Myb"/>
</dbReference>
<evidence type="ECO:0000259" key="10">
    <source>
        <dbReference type="PROSITE" id="PS50934"/>
    </source>
</evidence>
<feature type="compositionally biased region" description="Basic and acidic residues" evidence="8">
    <location>
        <begin position="790"/>
        <end position="804"/>
    </location>
</feature>
<feature type="compositionally biased region" description="Basic and acidic residues" evidence="8">
    <location>
        <begin position="391"/>
        <end position="406"/>
    </location>
</feature>
<dbReference type="OrthoDB" id="118550at2759"/>
<evidence type="ECO:0000256" key="4">
    <source>
        <dbReference type="ARBA" id="ARBA00023163"/>
    </source>
</evidence>
<keyword evidence="5" id="KW-0539">Nucleus</keyword>
<dbReference type="InterPro" id="IPR032451">
    <property type="entry name" value="SMARCC_C"/>
</dbReference>
<dbReference type="Pfam" id="PF16495">
    <property type="entry name" value="SWIRM-assoc_1"/>
    <property type="match status" value="1"/>
</dbReference>
<keyword evidence="2" id="KW-0156">Chromatin regulator</keyword>
<dbReference type="GO" id="GO:0006355">
    <property type="term" value="P:regulation of DNA-templated transcription"/>
    <property type="evidence" value="ECO:0007669"/>
    <property type="project" value="UniProtKB-ARBA"/>
</dbReference>
<evidence type="ECO:0000256" key="6">
    <source>
        <dbReference type="ARBA" id="ARBA00049655"/>
    </source>
</evidence>
<dbReference type="GeneID" id="136812301"/>
<dbReference type="PROSITE" id="PS50934">
    <property type="entry name" value="SWIRM"/>
    <property type="match status" value="1"/>
</dbReference>
<feature type="compositionally biased region" description="Low complexity" evidence="8">
    <location>
        <begin position="264"/>
        <end position="275"/>
    </location>
</feature>
<feature type="region of interest" description="Disordered" evidence="8">
    <location>
        <begin position="713"/>
        <end position="804"/>
    </location>
</feature>
<keyword evidence="14" id="KW-1185">Reference proteome</keyword>
<dbReference type="AlphaFoldDB" id="A0A7M5UZN6"/>
<keyword evidence="7" id="KW-0175">Coiled coil</keyword>
<evidence type="ECO:0000256" key="5">
    <source>
        <dbReference type="ARBA" id="ARBA00023242"/>
    </source>
</evidence>
<dbReference type="EnsemblMetazoa" id="CLYHEMT007009.1">
    <property type="protein sequence ID" value="CLYHEMP007009.1"/>
    <property type="gene ID" value="CLYHEMG007009"/>
</dbReference>
<dbReference type="InterPro" id="IPR032448">
    <property type="entry name" value="SWIRM-assoc"/>
</dbReference>
<feature type="compositionally biased region" description="Pro residues" evidence="8">
    <location>
        <begin position="945"/>
        <end position="958"/>
    </location>
</feature>
<dbReference type="Pfam" id="PF04433">
    <property type="entry name" value="SWIRM"/>
    <property type="match status" value="1"/>
</dbReference>
<dbReference type="Pfam" id="PF00249">
    <property type="entry name" value="Myb_DNA-binding"/>
    <property type="match status" value="1"/>
</dbReference>
<feature type="region of interest" description="Disordered" evidence="8">
    <location>
        <begin position="911"/>
        <end position="1174"/>
    </location>
</feature>
<dbReference type="FunFam" id="1.10.10.60:FF:000014">
    <property type="entry name" value="SWI/SNF complex subunit SMARCC2 isoform C"/>
    <property type="match status" value="1"/>
</dbReference>
<dbReference type="Gene3D" id="1.10.10.10">
    <property type="entry name" value="Winged helix-like DNA-binding domain superfamily/Winged helix DNA-binding domain"/>
    <property type="match status" value="1"/>
</dbReference>
<feature type="compositionally biased region" description="Basic and acidic residues" evidence="8">
    <location>
        <begin position="547"/>
        <end position="560"/>
    </location>
</feature>
<dbReference type="SMART" id="SM00717">
    <property type="entry name" value="SANT"/>
    <property type="match status" value="1"/>
</dbReference>
<feature type="domain" description="SANT" evidence="11">
    <location>
        <begin position="587"/>
        <end position="638"/>
    </location>
</feature>
<dbReference type="GO" id="GO:0048858">
    <property type="term" value="P:cell projection morphogenesis"/>
    <property type="evidence" value="ECO:0007669"/>
    <property type="project" value="TreeGrafter"/>
</dbReference>
<feature type="compositionally biased region" description="Low complexity" evidence="8">
    <location>
        <begin position="1122"/>
        <end position="1159"/>
    </location>
</feature>
<feature type="domain" description="Chromo" evidence="12">
    <location>
        <begin position="1"/>
        <end position="282"/>
    </location>
</feature>
<sequence length="1174" mass="129939">MAATKKDGGANSKYWDSQDTIDQLENVRTWLIKNNRKFVQSDSPSSKSISDLVKQLIQFQEDSFGKSVAKPPLTRVPMKIFLDFTSGGGLCQILSSAFKYKVDQGWRRFDFQSPARVDRNVELFLNIERSLKEKSLLQLPKVFLNPDIESKQISKMKEIIKRHMGVIVDDKDKATHIVTTGPPPNQQPDEDWIRPILKKDKQVLVHWWYYPDSYDSLISVSECDQEPEDPPQRTKPWEVNGRWLYDLDIYNEWMNEEDYEIESDGPSSGATSPSGSKRKVKGRLASSDESSAGRKRKLMQSPEPNGKKKKRGKKEGDADGEENENEDPEPVPNPKPVEVDDIQLGIISKVSQVEDISNNTPANEKAKAKATPVEGQKEKKKDTVPRMSESVSRDPETPHDDNLPEQTRHIVVPSYAAWFDYNSIHAIERRALPEYFNGKNKSKSPEIYMAYRNFMIDSYRLNPTEYLTATACRRNLCGDVCAIVRVHAFLEQWGLVNYQVDTESRPLPMGPPPTSHFHALADTPSGLQPLQASKSQLTASQQLVNLADKDKPDGEKKDEENPPTDLENFGLRNDIYLTKKAQKSRSSAYKEWTDQETLLLLEGLELHKDDWNKVSEHVGTRTQDECIMQFLKLPIEDPYLEKDSTGFLGPLAFQPTPFSQSGNPIMSTVSFLASIVDPRVASAAAKAAVDEFSRLKEEIPEELIDAHVEKAKAEMPNGVSEEKPTEEAAPMQVDEAVPTTTPTTNAPTTETTPSTTPATDPAQPQVNGEVHQDEKPQSETPTPAPAPPKEPSEEEKKKLANREKVPVGNIKTAAAAAIASAAVKAKYLAQVEERKIKSLVALLVETQMKKLEIKLRHFEELETIMDKEREILEQQRQSLIKERQEFFADQLKAQEARASKTPAIADFFPHGPQAKPAAVPTPEETPAAPPSTTAAPMMGNIPSQQPQPTPMQPQPTPPAGLLAQPHSQTENKIPNPDFLQHQMTAARAGGAALSVLSPLDPAKGDTQSDASTTGVQSTSGELLTAKAPMPLSSAQEDKSKPPELPPYGAVPQQVQAPPAPMNTPPPVTKGRSRGRGKGRASQSANVAQQQQQQQQQDMQQQQQQQHQAFMGNLPPYSGYTGFPGNQMPPGMPGMQGFQPNPMMQGGNMMPNLNQGQFPPGQFPPGAGGQFPPMG</sequence>
<evidence type="ECO:0000256" key="3">
    <source>
        <dbReference type="ARBA" id="ARBA00023015"/>
    </source>
</evidence>
<feature type="region of interest" description="Disordered" evidence="8">
    <location>
        <begin position="353"/>
        <end position="406"/>
    </location>
</feature>
<feature type="compositionally biased region" description="Low complexity" evidence="8">
    <location>
        <begin position="738"/>
        <end position="764"/>
    </location>
</feature>
<dbReference type="Pfam" id="PF16498">
    <property type="entry name" value="SWIRM-assoc_3"/>
    <property type="match status" value="1"/>
</dbReference>
<dbReference type="PANTHER" id="PTHR15381:SF1">
    <property type="entry name" value="CHONDROITIN SULFATE PROTEOGLYCAN 5"/>
    <property type="match status" value="1"/>
</dbReference>
<dbReference type="InterPro" id="IPR007526">
    <property type="entry name" value="SWIRM"/>
</dbReference>
<dbReference type="PANTHER" id="PTHR15381">
    <property type="entry name" value="CHONDROITIN SULFATE PROTEOGLYCAN 5 -RELATED"/>
    <property type="match status" value="1"/>
</dbReference>
<feature type="domain" description="Myb-like" evidence="9">
    <location>
        <begin position="592"/>
        <end position="634"/>
    </location>
</feature>
<protein>
    <recommendedName>
        <fullName evidence="15">SWI/SNF complex subunit SMARCC2</fullName>
    </recommendedName>
</protein>
<reference evidence="13" key="1">
    <citation type="submission" date="2021-01" db="UniProtKB">
        <authorList>
            <consortium name="EnsemblMetazoa"/>
        </authorList>
    </citation>
    <scope>IDENTIFICATION</scope>
</reference>
<dbReference type="InterPro" id="IPR017884">
    <property type="entry name" value="SANT_dom"/>
</dbReference>
<dbReference type="FunFam" id="1.10.10.10:FF:000020">
    <property type="entry name" value="SWI/SNF complex subunit SMARCC2 isoform c"/>
    <property type="match status" value="1"/>
</dbReference>
<evidence type="ECO:0000256" key="7">
    <source>
        <dbReference type="SAM" id="Coils"/>
    </source>
</evidence>
<dbReference type="InterPro" id="IPR036420">
    <property type="entry name" value="BRCT_dom_sf"/>
</dbReference>
<feature type="compositionally biased region" description="Acidic residues" evidence="8">
    <location>
        <begin position="318"/>
        <end position="329"/>
    </location>
</feature>
<dbReference type="SUPFAM" id="SSF52113">
    <property type="entry name" value="BRCT domain"/>
    <property type="match status" value="1"/>
</dbReference>
<name>A0A7M5UZN6_9CNID</name>
<dbReference type="Pfam" id="PF16496">
    <property type="entry name" value="SWIRM-assoc_2"/>
    <property type="match status" value="1"/>
</dbReference>
<dbReference type="RefSeq" id="XP_066924899.1">
    <property type="nucleotide sequence ID" value="XM_067068798.1"/>
</dbReference>
<feature type="coiled-coil region" evidence="7">
    <location>
        <begin position="858"/>
        <end position="885"/>
    </location>
</feature>
<dbReference type="InterPro" id="IPR032450">
    <property type="entry name" value="SMARCC_N"/>
</dbReference>
<dbReference type="InterPro" id="IPR036388">
    <property type="entry name" value="WH-like_DNA-bd_sf"/>
</dbReference>
<organism evidence="13 14">
    <name type="scientific">Clytia hemisphaerica</name>
    <dbReference type="NCBI Taxonomy" id="252671"/>
    <lineage>
        <taxon>Eukaryota</taxon>
        <taxon>Metazoa</taxon>
        <taxon>Cnidaria</taxon>
        <taxon>Hydrozoa</taxon>
        <taxon>Hydroidolina</taxon>
        <taxon>Leptothecata</taxon>
        <taxon>Obeliida</taxon>
        <taxon>Clytiidae</taxon>
        <taxon>Clytia</taxon>
    </lineage>
</organism>
<feature type="compositionally biased region" description="Polar residues" evidence="8">
    <location>
        <begin position="1005"/>
        <end position="1021"/>
    </location>
</feature>
<feature type="domain" description="SWIRM" evidence="10">
    <location>
        <begin position="410"/>
        <end position="507"/>
    </location>
</feature>
<evidence type="ECO:0008006" key="15">
    <source>
        <dbReference type="Google" id="ProtNLM"/>
    </source>
</evidence>
<proteinExistence type="inferred from homology"/>
<dbReference type="Gene3D" id="1.10.10.60">
    <property type="entry name" value="Homeodomain-like"/>
    <property type="match status" value="1"/>
</dbReference>
<dbReference type="PROSITE" id="PS51293">
    <property type="entry name" value="SANT"/>
    <property type="match status" value="1"/>
</dbReference>
<feature type="compositionally biased region" description="Basic and acidic residues" evidence="8">
    <location>
        <begin position="375"/>
        <end position="384"/>
    </location>
</feature>
<evidence type="ECO:0000259" key="12">
    <source>
        <dbReference type="PROSITE" id="PS52032"/>
    </source>
</evidence>
<comment type="similarity">
    <text evidence="6">Belongs to the SMARCC family.</text>
</comment>
<accession>A0A7M5UZN6</accession>
<dbReference type="PROSITE" id="PS50090">
    <property type="entry name" value="MYB_LIKE"/>
    <property type="match status" value="1"/>
</dbReference>
<dbReference type="GO" id="GO:0016514">
    <property type="term" value="C:SWI/SNF complex"/>
    <property type="evidence" value="ECO:0007669"/>
    <property type="project" value="UniProtKB-ARBA"/>
</dbReference>
<evidence type="ECO:0000259" key="11">
    <source>
        <dbReference type="PROSITE" id="PS51293"/>
    </source>
</evidence>
<evidence type="ECO:0000313" key="14">
    <source>
        <dbReference type="Proteomes" id="UP000594262"/>
    </source>
</evidence>
<feature type="compositionally biased region" description="Polar residues" evidence="8">
    <location>
        <begin position="353"/>
        <end position="362"/>
    </location>
</feature>